<dbReference type="InterPro" id="IPR036890">
    <property type="entry name" value="HATPase_C_sf"/>
</dbReference>
<keyword evidence="1" id="KW-0418">Kinase</keyword>
<accession>A0A7Z0WP69</accession>
<comment type="caution">
    <text evidence="3">The sequence shown here is derived from an EMBL/GenBank/DDBJ whole genome shotgun (WGS) entry which is preliminary data.</text>
</comment>
<proteinExistence type="predicted"/>
<dbReference type="RefSeq" id="WP_075132909.1">
    <property type="nucleotide sequence ID" value="NZ_MSIF01000004.1"/>
</dbReference>
<reference evidence="3 4" key="1">
    <citation type="submission" date="2016-12" db="EMBL/GenBank/DDBJ databases">
        <title>The draft genome sequence of Actinophytocola xinjiangensis.</title>
        <authorList>
            <person name="Wang W."/>
            <person name="Yuan L."/>
        </authorList>
    </citation>
    <scope>NUCLEOTIDE SEQUENCE [LARGE SCALE GENOMIC DNA]</scope>
    <source>
        <strain evidence="3 4">CGMCC 4.4663</strain>
    </source>
</reference>
<sequence length="132" mass="14313">MGQRGVLRRRGTASVELATALRRELMRWARAEHVPAELVGDIGLAAYEAMANAVLHAYPSGTHGVLELDVSLSGRKLTVTVADHGQWDEGGERVIGPGHGLPLIRELPDHTEISTDEYGTAVSMTWRTTVMS</sequence>
<dbReference type="AlphaFoldDB" id="A0A7Z0WP69"/>
<dbReference type="SUPFAM" id="SSF55874">
    <property type="entry name" value="ATPase domain of HSP90 chaperone/DNA topoisomerase II/histidine kinase"/>
    <property type="match status" value="1"/>
</dbReference>
<gene>
    <name evidence="3" type="ORF">BLA60_12135</name>
</gene>
<dbReference type="InterPro" id="IPR050267">
    <property type="entry name" value="Anti-sigma-factor_SerPK"/>
</dbReference>
<dbReference type="Gene3D" id="3.30.565.10">
    <property type="entry name" value="Histidine kinase-like ATPase, C-terminal domain"/>
    <property type="match status" value="1"/>
</dbReference>
<dbReference type="PANTHER" id="PTHR35526">
    <property type="entry name" value="ANTI-SIGMA-F FACTOR RSBW-RELATED"/>
    <property type="match status" value="1"/>
</dbReference>
<dbReference type="PANTHER" id="PTHR35526:SF3">
    <property type="entry name" value="ANTI-SIGMA-F FACTOR RSBW"/>
    <property type="match status" value="1"/>
</dbReference>
<dbReference type="EMBL" id="MSIF01000004">
    <property type="protein sequence ID" value="OLF11674.1"/>
    <property type="molecule type" value="Genomic_DNA"/>
</dbReference>
<dbReference type="Pfam" id="PF13581">
    <property type="entry name" value="HATPase_c_2"/>
    <property type="match status" value="1"/>
</dbReference>
<name>A0A7Z0WP69_9PSEU</name>
<dbReference type="InterPro" id="IPR003594">
    <property type="entry name" value="HATPase_dom"/>
</dbReference>
<evidence type="ECO:0000256" key="1">
    <source>
        <dbReference type="ARBA" id="ARBA00022527"/>
    </source>
</evidence>
<keyword evidence="1" id="KW-0723">Serine/threonine-protein kinase</keyword>
<evidence type="ECO:0000313" key="3">
    <source>
        <dbReference type="EMBL" id="OLF11674.1"/>
    </source>
</evidence>
<organism evidence="3 4">
    <name type="scientific">Actinophytocola xinjiangensis</name>
    <dbReference type="NCBI Taxonomy" id="485602"/>
    <lineage>
        <taxon>Bacteria</taxon>
        <taxon>Bacillati</taxon>
        <taxon>Actinomycetota</taxon>
        <taxon>Actinomycetes</taxon>
        <taxon>Pseudonocardiales</taxon>
        <taxon>Pseudonocardiaceae</taxon>
    </lineage>
</organism>
<dbReference type="Proteomes" id="UP000185696">
    <property type="component" value="Unassembled WGS sequence"/>
</dbReference>
<protein>
    <recommendedName>
        <fullName evidence="2">Histidine kinase/HSP90-like ATPase domain-containing protein</fullName>
    </recommendedName>
</protein>
<dbReference type="CDD" id="cd16936">
    <property type="entry name" value="HATPase_RsbW-like"/>
    <property type="match status" value="1"/>
</dbReference>
<dbReference type="GO" id="GO:0004674">
    <property type="term" value="F:protein serine/threonine kinase activity"/>
    <property type="evidence" value="ECO:0007669"/>
    <property type="project" value="UniProtKB-KW"/>
</dbReference>
<evidence type="ECO:0000313" key="4">
    <source>
        <dbReference type="Proteomes" id="UP000185696"/>
    </source>
</evidence>
<keyword evidence="4" id="KW-1185">Reference proteome</keyword>
<evidence type="ECO:0000259" key="2">
    <source>
        <dbReference type="Pfam" id="PF13581"/>
    </source>
</evidence>
<feature type="domain" description="Histidine kinase/HSP90-like ATPase" evidence="2">
    <location>
        <begin position="13"/>
        <end position="126"/>
    </location>
</feature>
<keyword evidence="1" id="KW-0808">Transferase</keyword>